<dbReference type="EMBL" id="JAMXIB010000012">
    <property type="protein sequence ID" value="MCO5725765.1"/>
    <property type="molecule type" value="Genomic_DNA"/>
</dbReference>
<reference evidence="1 2" key="1">
    <citation type="submission" date="2022-06" db="EMBL/GenBank/DDBJ databases">
        <authorList>
            <person name="Xuan X."/>
        </authorList>
    </citation>
    <scope>NUCLEOTIDE SEQUENCE [LARGE SCALE GENOMIC DNA]</scope>
    <source>
        <strain evidence="1 2">2V75</strain>
    </source>
</reference>
<protein>
    <submittedName>
        <fullName evidence="1">Uncharacterized protein</fullName>
    </submittedName>
</protein>
<comment type="caution">
    <text evidence="1">The sequence shown here is derived from an EMBL/GenBank/DDBJ whole genome shotgun (WGS) entry which is preliminary data.</text>
</comment>
<name>A0ABT1B1M8_9FLAO</name>
<dbReference type="RefSeq" id="WP_252742136.1">
    <property type="nucleotide sequence ID" value="NZ_JAMXIB010000012.1"/>
</dbReference>
<evidence type="ECO:0000313" key="2">
    <source>
        <dbReference type="Proteomes" id="UP001206312"/>
    </source>
</evidence>
<dbReference type="Proteomes" id="UP001206312">
    <property type="component" value="Unassembled WGS sequence"/>
</dbReference>
<gene>
    <name evidence="1" type="ORF">NG653_12930</name>
</gene>
<sequence>MSKTFIESGLLEKDYKGPFLPAHLKNYRRSWTFAWPSFLPSLNPDGRYYKDYLLVAGDTLYPQNLVYLNIREEPNATINGVLYVVPEADLHEYDDWELGYERFEVTDFITDFTIEGGPVFAYKALPGFTLEPDGDISRNVIELSYWKIIQEAFDYWGEGFEAEYLNSTGPVDTTIIRATQKILWKDPPPEQIGELKSLFKNPAR</sequence>
<evidence type="ECO:0000313" key="1">
    <source>
        <dbReference type="EMBL" id="MCO5725765.1"/>
    </source>
</evidence>
<accession>A0ABT1B1M8</accession>
<proteinExistence type="predicted"/>
<organism evidence="1 2">
    <name type="scientific">Robiginitalea marina</name>
    <dbReference type="NCBI Taxonomy" id="2954105"/>
    <lineage>
        <taxon>Bacteria</taxon>
        <taxon>Pseudomonadati</taxon>
        <taxon>Bacteroidota</taxon>
        <taxon>Flavobacteriia</taxon>
        <taxon>Flavobacteriales</taxon>
        <taxon>Flavobacteriaceae</taxon>
        <taxon>Robiginitalea</taxon>
    </lineage>
</organism>
<keyword evidence="2" id="KW-1185">Reference proteome</keyword>